<organism evidence="2 3">
    <name type="scientific">Comamonas terrae</name>
    <dbReference type="NCBI Taxonomy" id="673548"/>
    <lineage>
        <taxon>Bacteria</taxon>
        <taxon>Pseudomonadati</taxon>
        <taxon>Pseudomonadota</taxon>
        <taxon>Betaproteobacteria</taxon>
        <taxon>Burkholderiales</taxon>
        <taxon>Comamonadaceae</taxon>
        <taxon>Comamonas</taxon>
    </lineage>
</organism>
<protein>
    <recommendedName>
        <fullName evidence="4">Lipocalin-like domain-containing protein</fullName>
    </recommendedName>
</protein>
<sequence length="208" mass="22116">MRKQWSLWVVAGATAIVLAACGGGEGGSSTSPALETSAGQGTDTGIAGNSASVATPFLGIWQVDQVCTNNWELVPASEQKNGGSLRVEKLEIFETKLIQTTVIYGDRNCSQPIGRVIENYDLSWSAASTPGWSKAARIKATFNGYEASASLLLVPSEGEALGNVRKMLVGAKISATYEQLYIGSSQVPVDMDGYPTDFPPYPYGIRDR</sequence>
<dbReference type="Proteomes" id="UP001597463">
    <property type="component" value="Unassembled WGS sequence"/>
</dbReference>
<proteinExistence type="predicted"/>
<feature type="signal peptide" evidence="1">
    <location>
        <begin position="1"/>
        <end position="19"/>
    </location>
</feature>
<evidence type="ECO:0000313" key="3">
    <source>
        <dbReference type="Proteomes" id="UP001597463"/>
    </source>
</evidence>
<dbReference type="PROSITE" id="PS51257">
    <property type="entry name" value="PROKAR_LIPOPROTEIN"/>
    <property type="match status" value="1"/>
</dbReference>
<dbReference type="EMBL" id="JBHUMV010000010">
    <property type="protein sequence ID" value="MFD2756229.1"/>
    <property type="molecule type" value="Genomic_DNA"/>
</dbReference>
<accession>A0ABW5UUT2</accession>
<evidence type="ECO:0000313" key="2">
    <source>
        <dbReference type="EMBL" id="MFD2756229.1"/>
    </source>
</evidence>
<evidence type="ECO:0000256" key="1">
    <source>
        <dbReference type="SAM" id="SignalP"/>
    </source>
</evidence>
<keyword evidence="1" id="KW-0732">Signal</keyword>
<comment type="caution">
    <text evidence="2">The sequence shown here is derived from an EMBL/GenBank/DDBJ whole genome shotgun (WGS) entry which is preliminary data.</text>
</comment>
<feature type="chain" id="PRO_5046283073" description="Lipocalin-like domain-containing protein" evidence="1">
    <location>
        <begin position="20"/>
        <end position="208"/>
    </location>
</feature>
<gene>
    <name evidence="2" type="ORF">ACFSW6_19325</name>
</gene>
<keyword evidence="3" id="KW-1185">Reference proteome</keyword>
<reference evidence="3" key="1">
    <citation type="journal article" date="2019" name="Int. J. Syst. Evol. Microbiol.">
        <title>The Global Catalogue of Microorganisms (GCM) 10K type strain sequencing project: providing services to taxonomists for standard genome sequencing and annotation.</title>
        <authorList>
            <consortium name="The Broad Institute Genomics Platform"/>
            <consortium name="The Broad Institute Genome Sequencing Center for Infectious Disease"/>
            <person name="Wu L."/>
            <person name="Ma J."/>
        </authorList>
    </citation>
    <scope>NUCLEOTIDE SEQUENCE [LARGE SCALE GENOMIC DNA]</scope>
    <source>
        <strain evidence="3">TISTR 1906</strain>
    </source>
</reference>
<name>A0ABW5UUT2_9BURK</name>
<evidence type="ECO:0008006" key="4">
    <source>
        <dbReference type="Google" id="ProtNLM"/>
    </source>
</evidence>
<dbReference type="RefSeq" id="WP_157081932.1">
    <property type="nucleotide sequence ID" value="NZ_BCNT01000006.1"/>
</dbReference>